<dbReference type="AlphaFoldDB" id="A0A8C5FQ15"/>
<comment type="subcellular location">
    <subcellularLocation>
        <location evidence="1">Membrane</location>
    </subcellularLocation>
</comment>
<keyword evidence="2 5" id="KW-0812">Transmembrane</keyword>
<evidence type="ECO:0000256" key="1">
    <source>
        <dbReference type="ARBA" id="ARBA00004370"/>
    </source>
</evidence>
<feature type="transmembrane region" description="Helical" evidence="5">
    <location>
        <begin position="192"/>
        <end position="209"/>
    </location>
</feature>
<accession>A0A8C5FQ15</accession>
<dbReference type="InterPro" id="IPR006694">
    <property type="entry name" value="Fatty_acid_hydroxylase"/>
</dbReference>
<dbReference type="Ensembl" id="ENSGMOT00000024784.1">
    <property type="protein sequence ID" value="ENSGMOP00000052808.1"/>
    <property type="gene ID" value="ENSGMOG00000007914.2"/>
</dbReference>
<sequence>MDYVLDAADRNLLTPYVYPASWPEGGALRQVLSLLLLTNLGAELLYLGFASLSFYYVFDHRLMKHPLFLENQAQREIKLGVTSIFWMSFPTVAFFFAEIRGHSKLYDNISDSSSGWPLVILSIGGFLFFTDMVIYWLHRILHHKSVYKYLHKQHHIFKVPTPFASHAFHPVDGFLQSLPYHIYPFLFPLHKVVYLVLFVFVNVWTISIHDGDFRIPWPLIEVINGAAHHVDHHLYFYFNYGQYFTLWDRLGGSYRHSSALLGKGPLDHVRKLSAAGNIAFNGFGHLFGAHIKYIMMLKT</sequence>
<organism evidence="7 8">
    <name type="scientific">Gadus morhua</name>
    <name type="common">Atlantic cod</name>
    <dbReference type="NCBI Taxonomy" id="8049"/>
    <lineage>
        <taxon>Eukaryota</taxon>
        <taxon>Metazoa</taxon>
        <taxon>Chordata</taxon>
        <taxon>Craniata</taxon>
        <taxon>Vertebrata</taxon>
        <taxon>Euteleostomi</taxon>
        <taxon>Actinopterygii</taxon>
        <taxon>Neopterygii</taxon>
        <taxon>Teleostei</taxon>
        <taxon>Neoteleostei</taxon>
        <taxon>Acanthomorphata</taxon>
        <taxon>Zeiogadaria</taxon>
        <taxon>Gadariae</taxon>
        <taxon>Gadiformes</taxon>
        <taxon>Gadoidei</taxon>
        <taxon>Gadidae</taxon>
        <taxon>Gadus</taxon>
    </lineage>
</organism>
<evidence type="ECO:0000256" key="3">
    <source>
        <dbReference type="ARBA" id="ARBA00022989"/>
    </source>
</evidence>
<keyword evidence="4 5" id="KW-0472">Membrane</keyword>
<feature type="transmembrane region" description="Helical" evidence="5">
    <location>
        <begin position="116"/>
        <end position="137"/>
    </location>
</feature>
<dbReference type="GO" id="GO:0008610">
    <property type="term" value="P:lipid biosynthetic process"/>
    <property type="evidence" value="ECO:0007669"/>
    <property type="project" value="InterPro"/>
</dbReference>
<feature type="transmembrane region" description="Helical" evidence="5">
    <location>
        <begin position="31"/>
        <end position="58"/>
    </location>
</feature>
<feature type="domain" description="Fatty acid hydroxylase" evidence="6">
    <location>
        <begin position="126"/>
        <end position="252"/>
    </location>
</feature>
<dbReference type="Proteomes" id="UP000694546">
    <property type="component" value="Chromosome 9"/>
</dbReference>
<reference evidence="7" key="2">
    <citation type="submission" date="2025-09" db="UniProtKB">
        <authorList>
            <consortium name="Ensembl"/>
        </authorList>
    </citation>
    <scope>IDENTIFICATION</scope>
</reference>
<proteinExistence type="predicted"/>
<dbReference type="PANTHER" id="PTHR11863">
    <property type="entry name" value="STEROL DESATURASE"/>
    <property type="match status" value="1"/>
</dbReference>
<reference evidence="7" key="1">
    <citation type="submission" date="2025-08" db="UniProtKB">
        <authorList>
            <consortium name="Ensembl"/>
        </authorList>
    </citation>
    <scope>IDENTIFICATION</scope>
</reference>
<dbReference type="GeneTree" id="ENSGT00550000075101"/>
<evidence type="ECO:0000259" key="6">
    <source>
        <dbReference type="Pfam" id="PF04116"/>
    </source>
</evidence>
<protein>
    <recommendedName>
        <fullName evidence="6">Fatty acid hydroxylase domain-containing protein</fullName>
    </recommendedName>
</protein>
<evidence type="ECO:0000256" key="5">
    <source>
        <dbReference type="SAM" id="Phobius"/>
    </source>
</evidence>
<evidence type="ECO:0000256" key="4">
    <source>
        <dbReference type="ARBA" id="ARBA00023136"/>
    </source>
</evidence>
<dbReference type="InterPro" id="IPR050307">
    <property type="entry name" value="Sterol_Desaturase_Related"/>
</dbReference>
<dbReference type="Pfam" id="PF04116">
    <property type="entry name" value="FA_hydroxylase"/>
    <property type="match status" value="1"/>
</dbReference>
<name>A0A8C5FQ15_GADMO</name>
<evidence type="ECO:0000313" key="8">
    <source>
        <dbReference type="Proteomes" id="UP000694546"/>
    </source>
</evidence>
<feature type="transmembrane region" description="Helical" evidence="5">
    <location>
        <begin position="79"/>
        <end position="96"/>
    </location>
</feature>
<dbReference type="GO" id="GO:0016020">
    <property type="term" value="C:membrane"/>
    <property type="evidence" value="ECO:0007669"/>
    <property type="project" value="UniProtKB-SubCell"/>
</dbReference>
<dbReference type="OMA" id="GPGLWYN"/>
<keyword evidence="3 5" id="KW-1133">Transmembrane helix</keyword>
<keyword evidence="8" id="KW-1185">Reference proteome</keyword>
<dbReference type="GO" id="GO:0016491">
    <property type="term" value="F:oxidoreductase activity"/>
    <property type="evidence" value="ECO:0007669"/>
    <property type="project" value="InterPro"/>
</dbReference>
<dbReference type="GO" id="GO:0005506">
    <property type="term" value="F:iron ion binding"/>
    <property type="evidence" value="ECO:0007669"/>
    <property type="project" value="InterPro"/>
</dbReference>
<feature type="transmembrane region" description="Helical" evidence="5">
    <location>
        <begin position="274"/>
        <end position="295"/>
    </location>
</feature>
<evidence type="ECO:0000256" key="2">
    <source>
        <dbReference type="ARBA" id="ARBA00022692"/>
    </source>
</evidence>
<evidence type="ECO:0000313" key="7">
    <source>
        <dbReference type="Ensembl" id="ENSGMOP00000052808.1"/>
    </source>
</evidence>